<reference evidence="2 3" key="1">
    <citation type="submission" date="2019-07" db="EMBL/GenBank/DDBJ databases">
        <title>Whole genome shotgun sequence of Segetibacter aerophilus NBRC 106135.</title>
        <authorList>
            <person name="Hosoyama A."/>
            <person name="Uohara A."/>
            <person name="Ohji S."/>
            <person name="Ichikawa N."/>
        </authorList>
    </citation>
    <scope>NUCLEOTIDE SEQUENCE [LARGE SCALE GENOMIC DNA]</scope>
    <source>
        <strain evidence="2 3">NBRC 106135</strain>
    </source>
</reference>
<sequence>MKKTFLIVAILLLTLQSKSQRLTTTFETTQGRQTTTYSECIKYYEKLDGNFNSILIKKINVTDAGYPLHLVLFSKDNNFDIEKWQKEKVIILVNNGIHPGEPDGIDASMMLARDLATGKINAPENIAIAFIAVYNIGGALDRNSFSRVNQDGPGSYGFRGNAQNLDLNRDFTKNDSRNARAFATIFHLLKPTIFIDNHVSDGADYQHTMTLLTTQHNKLGGTVGEFLHSTFEPALFKNMEKKSWLMCPYVNFEDGSPEKGWVAFYDPPRYSSGYTSLFQTIGFVPETHMLKPFKQRVESTYALMVAMIEESSKKAPELLKAKRSAEKAVLQQTQFPLRWVVDSSRCDTIHFKGYAASYKTSEVTGQQRLYYDHSKPFEKEVKFYDYFRGVNIVSAPKAYIIPQGWHEVVDILKLNKVQMARLNKDTSIEVETYRIEDYKSAARPYEKHHKNSDVVVSTKNVAMRFLKGDYVINTNQAAKRYLVEMLEPTGDDSFFSWNFFDAVLQQKEGYSNYRWEDVAAQYLKQHPELKQQLEEKKKNDPAFAASANAQLNFVYKNSPYYEPEHMRYPVYRQL</sequence>
<evidence type="ECO:0000256" key="1">
    <source>
        <dbReference type="SAM" id="SignalP"/>
    </source>
</evidence>
<dbReference type="CDD" id="cd06241">
    <property type="entry name" value="M14-like"/>
    <property type="match status" value="1"/>
</dbReference>
<evidence type="ECO:0008006" key="4">
    <source>
        <dbReference type="Google" id="ProtNLM"/>
    </source>
</evidence>
<dbReference type="SUPFAM" id="SSF53187">
    <property type="entry name" value="Zn-dependent exopeptidases"/>
    <property type="match status" value="1"/>
</dbReference>
<accession>A0A512B8S1</accession>
<dbReference type="Proteomes" id="UP000321513">
    <property type="component" value="Unassembled WGS sequence"/>
</dbReference>
<dbReference type="Gene3D" id="3.40.630.10">
    <property type="entry name" value="Zn peptidases"/>
    <property type="match status" value="1"/>
</dbReference>
<dbReference type="AlphaFoldDB" id="A0A512B8S1"/>
<evidence type="ECO:0000313" key="2">
    <source>
        <dbReference type="EMBL" id="GEO08217.1"/>
    </source>
</evidence>
<protein>
    <recommendedName>
        <fullName evidence="4">Peptidase M14 carboxypeptidase A domain-containing protein</fullName>
    </recommendedName>
</protein>
<dbReference type="OrthoDB" id="9767214at2"/>
<dbReference type="EMBL" id="BJYT01000002">
    <property type="protein sequence ID" value="GEO08217.1"/>
    <property type="molecule type" value="Genomic_DNA"/>
</dbReference>
<organism evidence="2 3">
    <name type="scientific">Segetibacter aerophilus</name>
    <dbReference type="NCBI Taxonomy" id="670293"/>
    <lineage>
        <taxon>Bacteria</taxon>
        <taxon>Pseudomonadati</taxon>
        <taxon>Bacteroidota</taxon>
        <taxon>Chitinophagia</taxon>
        <taxon>Chitinophagales</taxon>
        <taxon>Chitinophagaceae</taxon>
        <taxon>Segetibacter</taxon>
    </lineage>
</organism>
<proteinExistence type="predicted"/>
<feature type="chain" id="PRO_5022117560" description="Peptidase M14 carboxypeptidase A domain-containing protein" evidence="1">
    <location>
        <begin position="22"/>
        <end position="574"/>
    </location>
</feature>
<feature type="signal peptide" evidence="1">
    <location>
        <begin position="1"/>
        <end position="21"/>
    </location>
</feature>
<gene>
    <name evidence="2" type="ORF">SAE01_07130</name>
</gene>
<keyword evidence="1" id="KW-0732">Signal</keyword>
<dbReference type="RefSeq" id="WP_147202294.1">
    <property type="nucleotide sequence ID" value="NZ_BJYT01000002.1"/>
</dbReference>
<evidence type="ECO:0000313" key="3">
    <source>
        <dbReference type="Proteomes" id="UP000321513"/>
    </source>
</evidence>
<name>A0A512B8S1_9BACT</name>
<keyword evidence="3" id="KW-1185">Reference proteome</keyword>
<comment type="caution">
    <text evidence="2">The sequence shown here is derived from an EMBL/GenBank/DDBJ whole genome shotgun (WGS) entry which is preliminary data.</text>
</comment>